<organism evidence="9 12">
    <name type="scientific">Halanaeroarchaeum sulfurireducens</name>
    <dbReference type="NCBI Taxonomy" id="1604004"/>
    <lineage>
        <taxon>Archaea</taxon>
        <taxon>Methanobacteriati</taxon>
        <taxon>Methanobacteriota</taxon>
        <taxon>Stenosarchaea group</taxon>
        <taxon>Halobacteria</taxon>
        <taxon>Halobacteriales</taxon>
        <taxon>Halobacteriaceae</taxon>
        <taxon>Halanaeroarchaeum</taxon>
    </lineage>
</organism>
<dbReference type="EMBL" id="CP008874">
    <property type="protein sequence ID" value="AKH96566.1"/>
    <property type="molecule type" value="Genomic_DNA"/>
</dbReference>
<evidence type="ECO:0000313" key="10">
    <source>
        <dbReference type="EMBL" id="ALG80968.1"/>
    </source>
</evidence>
<proteinExistence type="inferred from homology"/>
<dbReference type="InterPro" id="IPR006311">
    <property type="entry name" value="TAT_signal"/>
</dbReference>
<feature type="compositionally biased region" description="Basic and acidic residues" evidence="7">
    <location>
        <begin position="76"/>
        <end position="85"/>
    </location>
</feature>
<dbReference type="PROSITE" id="PS51318">
    <property type="entry name" value="TAT"/>
    <property type="match status" value="1"/>
</dbReference>
<dbReference type="Gene3D" id="3.40.228.10">
    <property type="entry name" value="Dimethylsulfoxide Reductase, domain 2"/>
    <property type="match status" value="1"/>
</dbReference>
<dbReference type="InterPro" id="IPR009010">
    <property type="entry name" value="Asp_de-COase-like_dom_sf"/>
</dbReference>
<dbReference type="EMBL" id="CP011564">
    <property type="protein sequence ID" value="ALG80968.1"/>
    <property type="molecule type" value="Genomic_DNA"/>
</dbReference>
<dbReference type="GO" id="GO:0046872">
    <property type="term" value="F:metal ion binding"/>
    <property type="evidence" value="ECO:0007669"/>
    <property type="project" value="UniProtKB-KW"/>
</dbReference>
<evidence type="ECO:0000256" key="7">
    <source>
        <dbReference type="SAM" id="MobiDB-lite"/>
    </source>
</evidence>
<dbReference type="InterPro" id="IPR050612">
    <property type="entry name" value="Prok_Mopterin_Oxidored"/>
</dbReference>
<evidence type="ECO:0000256" key="3">
    <source>
        <dbReference type="ARBA" id="ARBA00022729"/>
    </source>
</evidence>
<dbReference type="Proteomes" id="UP000069906">
    <property type="component" value="Chromosome"/>
</dbReference>
<reference evidence="9 12" key="1">
    <citation type="journal article" date="2015" name="ISME J.">
        <title>Elemental sulfur and acetate can support life of a novel strictly anaerobic haloarchaeon.</title>
        <authorList>
            <person name="Sorokin D.Y."/>
            <person name="Kublanov I.V."/>
            <person name="Gavrilov S.N."/>
            <person name="Rojo D."/>
            <person name="Roman P."/>
            <person name="Golyshin P.N."/>
            <person name="Slepak V.Z."/>
            <person name="Smedile F."/>
            <person name="Ferrer M."/>
            <person name="Messina E."/>
            <person name="La Cono V."/>
            <person name="Yakimov M.M."/>
        </authorList>
    </citation>
    <scope>NUCLEOTIDE SEQUENCE [LARGE SCALE GENOMIC DNA]</scope>
    <source>
        <strain evidence="9 12">HSR2</strain>
    </source>
</reference>
<dbReference type="InterPro" id="IPR006656">
    <property type="entry name" value="Mopterin_OxRdtase"/>
</dbReference>
<keyword evidence="2" id="KW-0479">Metal-binding</keyword>
<evidence type="ECO:0000256" key="1">
    <source>
        <dbReference type="ARBA" id="ARBA00010312"/>
    </source>
</evidence>
<dbReference type="CDD" id="cd02775">
    <property type="entry name" value="MopB_CT"/>
    <property type="match status" value="1"/>
</dbReference>
<dbReference type="PANTHER" id="PTHR43742:SF6">
    <property type="entry name" value="OXIDOREDUCTASE YYAE-RELATED"/>
    <property type="match status" value="1"/>
</dbReference>
<keyword evidence="3" id="KW-0732">Signal</keyword>
<dbReference type="Pfam" id="PF00384">
    <property type="entry name" value="Molybdopterin"/>
    <property type="match status" value="1"/>
</dbReference>
<keyword evidence="4" id="KW-0560">Oxidoreductase</keyword>
<dbReference type="Pfam" id="PF01568">
    <property type="entry name" value="Molydop_binding"/>
    <property type="match status" value="1"/>
</dbReference>
<evidence type="ECO:0000313" key="9">
    <source>
        <dbReference type="EMBL" id="AKH96566.1"/>
    </source>
</evidence>
<dbReference type="RefSeq" id="WP_079977741.1">
    <property type="nucleotide sequence ID" value="NZ_CP008874.1"/>
</dbReference>
<feature type="domain" description="4Fe-4S Mo/W bis-MGD-type" evidence="8">
    <location>
        <begin position="49"/>
        <end position="112"/>
    </location>
</feature>
<keyword evidence="12" id="KW-1185">Reference proteome</keyword>
<keyword evidence="5" id="KW-0408">Iron</keyword>
<dbReference type="KEGG" id="hsu:HLASF_0052"/>
<dbReference type="STRING" id="1604004.HLASA_0052"/>
<name>A0A0F7P5V6_9EURY</name>
<dbReference type="GO" id="GO:0043546">
    <property type="term" value="F:molybdopterin cofactor binding"/>
    <property type="evidence" value="ECO:0007669"/>
    <property type="project" value="InterPro"/>
</dbReference>
<dbReference type="GO" id="GO:0051536">
    <property type="term" value="F:iron-sulfur cluster binding"/>
    <property type="evidence" value="ECO:0007669"/>
    <property type="project" value="UniProtKB-KW"/>
</dbReference>
<dbReference type="InterPro" id="IPR006963">
    <property type="entry name" value="Mopterin_OxRdtase_4Fe-4S_dom"/>
</dbReference>
<keyword evidence="6" id="KW-0411">Iron-sulfur</keyword>
<dbReference type="GeneID" id="26009426"/>
<dbReference type="Gene3D" id="3.40.50.740">
    <property type="match status" value="1"/>
</dbReference>
<dbReference type="Gene3D" id="3.30.2070.10">
    <property type="entry name" value="Formate dehydrogenase/DMSO reductase"/>
    <property type="match status" value="1"/>
</dbReference>
<evidence type="ECO:0000256" key="2">
    <source>
        <dbReference type="ARBA" id="ARBA00022723"/>
    </source>
</evidence>
<dbReference type="SUPFAM" id="SSF53706">
    <property type="entry name" value="Formate dehydrogenase/DMSO reductase, domains 1-3"/>
    <property type="match status" value="1"/>
</dbReference>
<reference evidence="11" key="2">
    <citation type="submission" date="2015-05" db="EMBL/GenBank/DDBJ databases">
        <title>Complete genome sequence of Halanaeroarchaeum sulfurireducens type strain M27-SA2, a sulfate-reducer haloarchaeon from marine anoxic lake Medee.</title>
        <authorList>
            <person name="Messina E."/>
            <person name="Kublanov I.V."/>
            <person name="Toshchakov S."/>
            <person name="Arcadi E."/>
            <person name="La Spada G."/>
            <person name="La Cono V."/>
            <person name="Yakimov M.M."/>
        </authorList>
    </citation>
    <scope>NUCLEOTIDE SEQUENCE [LARGE SCALE GENOMIC DNA]</scope>
    <source>
        <strain evidence="11">M27-SA2</strain>
    </source>
</reference>
<dbReference type="KEGG" id="hsf:HLASA_0052"/>
<comment type="similarity">
    <text evidence="1">Belongs to the prokaryotic molybdopterin-containing oxidoreductase family.</text>
</comment>
<dbReference type="AlphaFoldDB" id="A0A0F7P5V6"/>
<dbReference type="PROSITE" id="PS51669">
    <property type="entry name" value="4FE4S_MOW_BIS_MGD"/>
    <property type="match status" value="1"/>
</dbReference>
<dbReference type="HOGENOM" id="CLU_000422_13_3_2"/>
<accession>A0A0F7P5V6</accession>
<dbReference type="Proteomes" id="UP000060390">
    <property type="component" value="Chromosome"/>
</dbReference>
<dbReference type="GO" id="GO:0016491">
    <property type="term" value="F:oxidoreductase activity"/>
    <property type="evidence" value="ECO:0007669"/>
    <property type="project" value="UniProtKB-KW"/>
</dbReference>
<dbReference type="Gene3D" id="2.40.40.20">
    <property type="match status" value="1"/>
</dbReference>
<protein>
    <submittedName>
        <fullName evidence="9">Nitrate reductase</fullName>
    </submittedName>
</protein>
<dbReference type="OrthoDB" id="23466at2157"/>
<dbReference type="InterPro" id="IPR006657">
    <property type="entry name" value="MoPterin_dinucl-bd_dom"/>
</dbReference>
<evidence type="ECO:0000313" key="12">
    <source>
        <dbReference type="Proteomes" id="UP000069906"/>
    </source>
</evidence>
<dbReference type="Gene3D" id="2.20.25.90">
    <property type="entry name" value="ADC-like domains"/>
    <property type="match status" value="1"/>
</dbReference>
<gene>
    <name evidence="10" type="ORF">HLASA_0052</name>
    <name evidence="9" type="ORF">HLASF_0052</name>
</gene>
<reference evidence="10 11" key="3">
    <citation type="journal article" date="2016" name="Stand. Genomic Sci.">
        <title>Complete genome sequence of 'Halanaeroarchaeum sulfurireducens' M27-SA2, a sulfur-reducing and acetate-oxidizing haloarchaeon from the deep-sea hypersaline anoxic lake Medee.</title>
        <authorList>
            <person name="Messina E."/>
            <person name="Sorokin D.Y."/>
            <person name="Kublanov I.V."/>
            <person name="Toshchakov S."/>
            <person name="Lopatina A."/>
            <person name="Arcadi E."/>
            <person name="Smedile F."/>
            <person name="La Spada G."/>
            <person name="La Cono V."/>
            <person name="Yakimov M.M."/>
        </authorList>
    </citation>
    <scope>NUCLEOTIDE SEQUENCE [LARGE SCALE GENOMIC DNA]</scope>
    <source>
        <strain evidence="10 11">M27-SA2</strain>
    </source>
</reference>
<feature type="region of interest" description="Disordered" evidence="7">
    <location>
        <begin position="76"/>
        <end position="100"/>
    </location>
</feature>
<dbReference type="PANTHER" id="PTHR43742">
    <property type="entry name" value="TRIMETHYLAMINE-N-OXIDE REDUCTASE"/>
    <property type="match status" value="1"/>
</dbReference>
<sequence>MSDAEDSEGRFGLTRRTLLKASGASAGAAALGGCLSAAEAPDEAGEGGTSTAHGNCWQCHKYCGMEVTLNGDGKAQELHGVDGHPRGSAGEGTNGTLCPKGLSQVEKAYSPRRIKQPHVRKDGELKKVGWEEAFEYTADLMESFDDEYGANKMVRLHGFATAAKHEACLPSSNPFKYVFGNLYGSSESVPHPIPTCFGSSAQTYTLAGLGGGNMRWPDFPNTKYLLVWGRNPLETFAGQWEAKQLLEAKERGATIVTIDPQYTETAKKSDKWLPIKPRTDGALALAMGHVIVNEGLYDEDFVENHTHGFETYKEAVADKTPEWAAEKTGLDAEDIREIATGFGEAAPAAAMQSWTGLGQSPDLQKAAQNQVSLLGLVGAIDRPGGQKLWSCAPTKDPFKDVNLPNNAEGKENPMKDYLPMAYPSTQNAIPKAIKNGDVKGLTTYYRNPVKDGAAEEWLEALDQLEMFITIDSFWSSVSRKADVVLPEASQLEKPMYGHGGYGAYNTQTWVTGSKAAIDPQFDTKSGWEIMKGIAEALGHGEYYPWENKEEYINEQLSPVDMTLDELDEKNYELIDSYGFEKWKKGGFANGTDQFWFDFDKKFDKLYQGLSKKYDFDFDTGPQWVPPGTIGDELTDEYPLEMIDHRTVYFSHGGDQALDKPLEQYAESMGKEHEDYRGNYLHINPEDAHSRGISDGDMVSVEGENGEVSLMAHVTEGIVPGTVSMAYGFGEASIQPDEEGANSMMLNTPDDVDPINGQIDRHIAVQVSSSGGEE</sequence>
<evidence type="ECO:0000256" key="6">
    <source>
        <dbReference type="ARBA" id="ARBA00023014"/>
    </source>
</evidence>
<evidence type="ECO:0000313" key="11">
    <source>
        <dbReference type="Proteomes" id="UP000060390"/>
    </source>
</evidence>
<evidence type="ECO:0000256" key="5">
    <source>
        <dbReference type="ARBA" id="ARBA00023004"/>
    </source>
</evidence>
<evidence type="ECO:0000256" key="4">
    <source>
        <dbReference type="ARBA" id="ARBA00023002"/>
    </source>
</evidence>
<dbReference type="SUPFAM" id="SSF50692">
    <property type="entry name" value="ADC-like"/>
    <property type="match status" value="1"/>
</dbReference>
<evidence type="ECO:0000259" key="8">
    <source>
        <dbReference type="PROSITE" id="PS51669"/>
    </source>
</evidence>
<dbReference type="SMART" id="SM00926">
    <property type="entry name" value="Molybdop_Fe4S4"/>
    <property type="match status" value="1"/>
</dbReference>